<keyword evidence="2" id="KW-1185">Reference proteome</keyword>
<sequence length="147" mass="16405">MGEDIIPQSESLLTFVRKLKEVFDVCDEDSDGFILPEHFVQLGSQFGQAEQVKNLAKCLDPDSHGRINFKGFCRGVLSMKGYVGLLKKKSRARFITGPYETAKSCYWVSLKVLLCGMCEFLLSCDVLTIHQTNTVNFVATLKANTAD</sequence>
<name>A0ACB9XZ52_CHAAC</name>
<reference evidence="1" key="1">
    <citation type="submission" date="2022-05" db="EMBL/GenBank/DDBJ databases">
        <title>Chromosome-level genome of Chaenocephalus aceratus.</title>
        <authorList>
            <person name="Park H."/>
        </authorList>
    </citation>
    <scope>NUCLEOTIDE SEQUENCE</scope>
    <source>
        <strain evidence="1">KU_202001</strain>
    </source>
</reference>
<evidence type="ECO:0000313" key="1">
    <source>
        <dbReference type="EMBL" id="KAI4832740.1"/>
    </source>
</evidence>
<proteinExistence type="predicted"/>
<dbReference type="EMBL" id="CM043785">
    <property type="protein sequence ID" value="KAI4832740.1"/>
    <property type="molecule type" value="Genomic_DNA"/>
</dbReference>
<dbReference type="Proteomes" id="UP001057452">
    <property type="component" value="Chromosome 1"/>
</dbReference>
<organism evidence="1 2">
    <name type="scientific">Chaenocephalus aceratus</name>
    <name type="common">Blackfin icefish</name>
    <name type="synonym">Chaenichthys aceratus</name>
    <dbReference type="NCBI Taxonomy" id="36190"/>
    <lineage>
        <taxon>Eukaryota</taxon>
        <taxon>Metazoa</taxon>
        <taxon>Chordata</taxon>
        <taxon>Craniata</taxon>
        <taxon>Vertebrata</taxon>
        <taxon>Euteleostomi</taxon>
        <taxon>Actinopterygii</taxon>
        <taxon>Neopterygii</taxon>
        <taxon>Teleostei</taxon>
        <taxon>Neoteleostei</taxon>
        <taxon>Acanthomorphata</taxon>
        <taxon>Eupercaria</taxon>
        <taxon>Perciformes</taxon>
        <taxon>Notothenioidei</taxon>
        <taxon>Channichthyidae</taxon>
        <taxon>Chaenocephalus</taxon>
    </lineage>
</organism>
<evidence type="ECO:0000313" key="2">
    <source>
        <dbReference type="Proteomes" id="UP001057452"/>
    </source>
</evidence>
<protein>
    <submittedName>
        <fullName evidence="1">Uncharacterized protein</fullName>
    </submittedName>
</protein>
<gene>
    <name evidence="1" type="ORF">KUCAC02_015693</name>
</gene>
<accession>A0ACB9XZ52</accession>
<comment type="caution">
    <text evidence="1">The sequence shown here is derived from an EMBL/GenBank/DDBJ whole genome shotgun (WGS) entry which is preliminary data.</text>
</comment>